<comment type="caution">
    <text evidence="3">The sequence shown here is derived from an EMBL/GenBank/DDBJ whole genome shotgun (WGS) entry which is preliminary data.</text>
</comment>
<dbReference type="Gene3D" id="3.30.300.30">
    <property type="match status" value="1"/>
</dbReference>
<proteinExistence type="predicted"/>
<sequence>MSGPPLSAEPGLGPLTLPGFLREVTARYGEREALVTRTAEGVTRWTYTELWERAVEVARALRACGVGKDSRVGILMTNRAEWITAVFGTSLAGGVAVTLSTFSTPPELEDLLQLSCVSVLLFERKVQKKDIAAVLTELEPEIGKAAPGTLRSARFPFLRRLAMVGEALPDEAIDTWDTFLARGRGEPRELVEATAASVRPSDAAALFFSSGSTSRPKGILSAHRGVTVQLWRFRRMYGFAPEDDIRCWTANGFFWSGNFAMGLGTTLAGGGTLVLQSTFIAAEALDLMQAERVNFPLAWPHQWAQLEDAPNWNQVDLSSVRFADFRTPIAHHPTVSTEWREPGHAYGNTETFTITTCFPADTPTDVTANSSGEALPGVTLKIVDPLSGVVVPRGERGEICVKGPTLMLGYLGTPLDETLDAEGFFHTGDGGRLDDAGRLFWEGRLTDIIKTGGANVSPLEVDEALSGYPGIKVARTVGVPHETLGEVVTACVVPHDGASLEPEEIRAFLRERLASYKVPRHVLFFHEEDITLTGSAKIKSGDLRQLAAKRLRGQPNP</sequence>
<evidence type="ECO:0000259" key="2">
    <source>
        <dbReference type="Pfam" id="PF13193"/>
    </source>
</evidence>
<feature type="domain" description="AMP-binding enzyme C-terminal" evidence="2">
    <location>
        <begin position="460"/>
        <end position="537"/>
    </location>
</feature>
<dbReference type="Pfam" id="PF00501">
    <property type="entry name" value="AMP-binding"/>
    <property type="match status" value="1"/>
</dbReference>
<dbReference type="RefSeq" id="WP_381248441.1">
    <property type="nucleotide sequence ID" value="NZ_JBHTBI010000003.1"/>
</dbReference>
<reference evidence="4" key="1">
    <citation type="journal article" date="2019" name="Int. J. Syst. Evol. Microbiol.">
        <title>The Global Catalogue of Microorganisms (GCM) 10K type strain sequencing project: providing services to taxonomists for standard genome sequencing and annotation.</title>
        <authorList>
            <consortium name="The Broad Institute Genomics Platform"/>
            <consortium name="The Broad Institute Genome Sequencing Center for Infectious Disease"/>
            <person name="Wu L."/>
            <person name="Ma J."/>
        </authorList>
    </citation>
    <scope>NUCLEOTIDE SEQUENCE [LARGE SCALE GENOMIC DNA]</scope>
    <source>
        <strain evidence="4">CGMCC 4.7198</strain>
    </source>
</reference>
<feature type="domain" description="AMP-dependent synthetase/ligase" evidence="1">
    <location>
        <begin position="22"/>
        <end position="411"/>
    </location>
</feature>
<dbReference type="InterPro" id="IPR042099">
    <property type="entry name" value="ANL_N_sf"/>
</dbReference>
<dbReference type="InterPro" id="IPR020845">
    <property type="entry name" value="AMP-binding_CS"/>
</dbReference>
<gene>
    <name evidence="3" type="ORF">ACFQZP_35265</name>
</gene>
<protein>
    <submittedName>
        <fullName evidence="3">Class I adenylate-forming enzyme family protein</fullName>
    </submittedName>
</protein>
<dbReference type="Proteomes" id="UP001596957">
    <property type="component" value="Unassembled WGS sequence"/>
</dbReference>
<dbReference type="Gene3D" id="3.40.50.12780">
    <property type="entry name" value="N-terminal domain of ligase-like"/>
    <property type="match status" value="1"/>
</dbReference>
<accession>A0ABW2VQR3</accession>
<keyword evidence="4" id="KW-1185">Reference proteome</keyword>
<dbReference type="InterPro" id="IPR025110">
    <property type="entry name" value="AMP-bd_C"/>
</dbReference>
<dbReference type="InterPro" id="IPR045851">
    <property type="entry name" value="AMP-bd_C_sf"/>
</dbReference>
<dbReference type="EMBL" id="JBHTEC010000001">
    <property type="protein sequence ID" value="MFD0286851.1"/>
    <property type="molecule type" value="Genomic_DNA"/>
</dbReference>
<evidence type="ECO:0000313" key="3">
    <source>
        <dbReference type="EMBL" id="MFD0286851.1"/>
    </source>
</evidence>
<organism evidence="3 4">
    <name type="scientific">Streptomyces lutosisoli</name>
    <dbReference type="NCBI Taxonomy" id="2665721"/>
    <lineage>
        <taxon>Bacteria</taxon>
        <taxon>Bacillati</taxon>
        <taxon>Actinomycetota</taxon>
        <taxon>Actinomycetes</taxon>
        <taxon>Kitasatosporales</taxon>
        <taxon>Streptomycetaceae</taxon>
        <taxon>Streptomyces</taxon>
    </lineage>
</organism>
<dbReference type="Pfam" id="PF13193">
    <property type="entry name" value="AMP-binding_C"/>
    <property type="match status" value="1"/>
</dbReference>
<dbReference type="InterPro" id="IPR000873">
    <property type="entry name" value="AMP-dep_synth/lig_dom"/>
</dbReference>
<dbReference type="PROSITE" id="PS00455">
    <property type="entry name" value="AMP_BINDING"/>
    <property type="match status" value="1"/>
</dbReference>
<evidence type="ECO:0000313" key="4">
    <source>
        <dbReference type="Proteomes" id="UP001596957"/>
    </source>
</evidence>
<dbReference type="SUPFAM" id="SSF56801">
    <property type="entry name" value="Acetyl-CoA synthetase-like"/>
    <property type="match status" value="1"/>
</dbReference>
<evidence type="ECO:0000259" key="1">
    <source>
        <dbReference type="Pfam" id="PF00501"/>
    </source>
</evidence>
<dbReference type="PANTHER" id="PTHR24096">
    <property type="entry name" value="LONG-CHAIN-FATTY-ACID--COA LIGASE"/>
    <property type="match status" value="1"/>
</dbReference>
<name>A0ABW2VQR3_9ACTN</name>